<proteinExistence type="predicted"/>
<accession>A0A2D3V5E2</accession>
<dbReference type="STRING" id="112498.A0A2D3V5E2"/>
<dbReference type="PANTHER" id="PTHR13271:SF146">
    <property type="entry name" value="SET DOMAIN-CONTAINING PROTEIN"/>
    <property type="match status" value="1"/>
</dbReference>
<evidence type="ECO:0000313" key="1">
    <source>
        <dbReference type="EMBL" id="CZT20670.1"/>
    </source>
</evidence>
<reference evidence="1 2" key="1">
    <citation type="submission" date="2016-03" db="EMBL/GenBank/DDBJ databases">
        <authorList>
            <person name="Ploux O."/>
        </authorList>
    </citation>
    <scope>NUCLEOTIDE SEQUENCE [LARGE SCALE GENOMIC DNA]</scope>
    <source>
        <strain evidence="1 2">URUG2</strain>
    </source>
</reference>
<dbReference type="EMBL" id="FJUY01000009">
    <property type="protein sequence ID" value="CZT20670.1"/>
    <property type="molecule type" value="Genomic_DNA"/>
</dbReference>
<dbReference type="SUPFAM" id="SSF82199">
    <property type="entry name" value="SET domain"/>
    <property type="match status" value="1"/>
</dbReference>
<dbReference type="AlphaFoldDB" id="A0A2D3V5E2"/>
<dbReference type="Gene3D" id="3.90.1410.10">
    <property type="entry name" value="set domain protein methyltransferase, domain 1"/>
    <property type="match status" value="1"/>
</dbReference>
<sequence length="611" mass="69114">MASSTQLASLRQWLIDNGGSVNPNVSLEWNEKSGVHCKAASSLDPESRICTIPHSLALSSLNALVDDDFTVFRRRGLAPEAIGYFYLMNQYIHRNRSFWKPYLDTLPGPEVEHHTPFWFTDDDLAWLEDTDVLHTTKARQDIHKAHFKQGIAMLEKAKVNTEPYTWPLFKWAITVYTSRSFSSRALRPLDSKYWAAYKTGREGQRQTALVDMSRVSAEDQDFPVLFPVIDIPNHSNDARVDWAFDAGRFSITLKDECPASSEVFNNYGPKSNDELLLGYGFCTTDNPNDKVLLTLKPPAKNLQSEIRKYQSGYFSPDGIWSSEKTTFGVKLVSWRDEMARDPLKLFEMLPEPLLELMIYMLRCERGLPFQFLEHPLQYLTGDETGRSYMPHVTRMIVTSLAPKLAKLQNSTPSEPPANKNQEQAAIYRSGQITILQSAIDSLRSYLRSLLPSTQESESLTAPVLLTVEGLLELSKQSADGVKHTSDFLTGIAASAGSTDIQQLREAGWEDDIVVLLLCSLHLRDSILSTEYLSTVETNEDYTPEEMQQAQSLMELVHSAAKICPGSVWEHQRWSDRFIAGVGGRLVRFESFMMMVPRIQDARLVVCIHGIR</sequence>
<dbReference type="GO" id="GO:0016279">
    <property type="term" value="F:protein-lysine N-methyltransferase activity"/>
    <property type="evidence" value="ECO:0007669"/>
    <property type="project" value="TreeGrafter"/>
</dbReference>
<dbReference type="GO" id="GO:0005634">
    <property type="term" value="C:nucleus"/>
    <property type="evidence" value="ECO:0007669"/>
    <property type="project" value="TreeGrafter"/>
</dbReference>
<dbReference type="OrthoDB" id="42889at2759"/>
<dbReference type="PANTHER" id="PTHR13271">
    <property type="entry name" value="UNCHARACTERIZED PUTATIVE METHYLTRANSFERASE"/>
    <property type="match status" value="1"/>
</dbReference>
<dbReference type="InterPro" id="IPR050600">
    <property type="entry name" value="SETD3_SETD6_MTase"/>
</dbReference>
<protein>
    <submittedName>
        <fullName evidence="1">Uncharacterized protein</fullName>
    </submittedName>
</protein>
<dbReference type="GeneID" id="35601663"/>
<organism evidence="1 2">
    <name type="scientific">Ramularia collo-cygni</name>
    <dbReference type="NCBI Taxonomy" id="112498"/>
    <lineage>
        <taxon>Eukaryota</taxon>
        <taxon>Fungi</taxon>
        <taxon>Dikarya</taxon>
        <taxon>Ascomycota</taxon>
        <taxon>Pezizomycotina</taxon>
        <taxon>Dothideomycetes</taxon>
        <taxon>Dothideomycetidae</taxon>
        <taxon>Mycosphaerellales</taxon>
        <taxon>Mycosphaerellaceae</taxon>
        <taxon>Ramularia</taxon>
    </lineage>
</organism>
<keyword evidence="2" id="KW-1185">Reference proteome</keyword>
<evidence type="ECO:0000313" key="2">
    <source>
        <dbReference type="Proteomes" id="UP000225277"/>
    </source>
</evidence>
<dbReference type="InterPro" id="IPR046341">
    <property type="entry name" value="SET_dom_sf"/>
</dbReference>
<name>A0A2D3V5E2_9PEZI</name>
<dbReference type="RefSeq" id="XP_023627559.1">
    <property type="nucleotide sequence ID" value="XM_023771791.1"/>
</dbReference>
<gene>
    <name evidence="1" type="ORF">RCC_06528</name>
</gene>
<dbReference type="Proteomes" id="UP000225277">
    <property type="component" value="Unassembled WGS sequence"/>
</dbReference>